<accession>A0ABW2VUW0</accession>
<protein>
    <submittedName>
        <fullName evidence="1">Uncharacterized protein</fullName>
    </submittedName>
</protein>
<proteinExistence type="predicted"/>
<dbReference type="RefSeq" id="WP_381247226.1">
    <property type="nucleotide sequence ID" value="NZ_JBHTBI010000001.1"/>
</dbReference>
<reference evidence="2" key="1">
    <citation type="journal article" date="2019" name="Int. J. Syst. Evol. Microbiol.">
        <title>The Global Catalogue of Microorganisms (GCM) 10K type strain sequencing project: providing services to taxonomists for standard genome sequencing and annotation.</title>
        <authorList>
            <consortium name="The Broad Institute Genomics Platform"/>
            <consortium name="The Broad Institute Genome Sequencing Center for Infectious Disease"/>
            <person name="Wu L."/>
            <person name="Ma J."/>
        </authorList>
    </citation>
    <scope>NUCLEOTIDE SEQUENCE [LARGE SCALE GENOMIC DNA]</scope>
    <source>
        <strain evidence="2">CGMCC 4.7198</strain>
    </source>
</reference>
<evidence type="ECO:0000313" key="2">
    <source>
        <dbReference type="Proteomes" id="UP001596957"/>
    </source>
</evidence>
<dbReference type="EMBL" id="JBHTEC010000007">
    <property type="protein sequence ID" value="MFD0288223.1"/>
    <property type="molecule type" value="Genomic_DNA"/>
</dbReference>
<organism evidence="1 2">
    <name type="scientific">Streptomyces lutosisoli</name>
    <dbReference type="NCBI Taxonomy" id="2665721"/>
    <lineage>
        <taxon>Bacteria</taxon>
        <taxon>Bacillati</taxon>
        <taxon>Actinomycetota</taxon>
        <taxon>Actinomycetes</taxon>
        <taxon>Kitasatosporales</taxon>
        <taxon>Streptomycetaceae</taxon>
        <taxon>Streptomyces</taxon>
    </lineage>
</organism>
<keyword evidence="2" id="KW-1185">Reference proteome</keyword>
<evidence type="ECO:0000313" key="1">
    <source>
        <dbReference type="EMBL" id="MFD0288223.1"/>
    </source>
</evidence>
<name>A0ABW2VUW0_9ACTN</name>
<sequence length="141" mass="15399">MLPLTLHLRTPQSRTDDVAAVARAVADARSDGDGVLYMPARRRVWSLPDPGAVRGLRDLALDGAPVASHTLYGTEVPASVIRARMLATPRIVAVRDPAGQPVDRNEREAVKRQVLATYFEECATRRVRGARITVFARAGRC</sequence>
<dbReference type="Proteomes" id="UP001596957">
    <property type="component" value="Unassembled WGS sequence"/>
</dbReference>
<comment type="caution">
    <text evidence="1">The sequence shown here is derived from an EMBL/GenBank/DDBJ whole genome shotgun (WGS) entry which is preliminary data.</text>
</comment>
<gene>
    <name evidence="1" type="ORF">ACFQZP_42775</name>
</gene>